<dbReference type="PROSITE" id="PS50109">
    <property type="entry name" value="HIS_KIN"/>
    <property type="match status" value="1"/>
</dbReference>
<dbReference type="InterPro" id="IPR011712">
    <property type="entry name" value="Sig_transdc_His_kin_sub3_dim/P"/>
</dbReference>
<dbReference type="Pfam" id="PF02518">
    <property type="entry name" value="HATPase_c"/>
    <property type="match status" value="1"/>
</dbReference>
<keyword evidence="6 11" id="KW-0418">Kinase</keyword>
<evidence type="ECO:0000256" key="2">
    <source>
        <dbReference type="ARBA" id="ARBA00012438"/>
    </source>
</evidence>
<keyword evidence="7" id="KW-0067">ATP-binding</keyword>
<organism evidence="11 12">
    <name type="scientific">Flavimaribacter sediminis</name>
    <dbReference type="NCBI Taxonomy" id="2865987"/>
    <lineage>
        <taxon>Bacteria</taxon>
        <taxon>Pseudomonadati</taxon>
        <taxon>Pseudomonadota</taxon>
        <taxon>Alphaproteobacteria</taxon>
        <taxon>Hyphomicrobiales</taxon>
        <taxon>Rhizobiaceae</taxon>
        <taxon>Flavimaribacter</taxon>
    </lineage>
</organism>
<comment type="catalytic activity">
    <reaction evidence="1">
        <text>ATP + protein L-histidine = ADP + protein N-phospho-L-histidine.</text>
        <dbReference type="EC" id="2.7.13.3"/>
    </reaction>
</comment>
<dbReference type="CDD" id="cd16917">
    <property type="entry name" value="HATPase_UhpB-NarQ-NarX-like"/>
    <property type="match status" value="1"/>
</dbReference>
<keyword evidence="9" id="KW-0472">Membrane</keyword>
<keyword evidence="9" id="KW-1133">Transmembrane helix</keyword>
<evidence type="ECO:0000256" key="5">
    <source>
        <dbReference type="ARBA" id="ARBA00022741"/>
    </source>
</evidence>
<evidence type="ECO:0000313" key="11">
    <source>
        <dbReference type="EMBL" id="MBW8639360.1"/>
    </source>
</evidence>
<reference evidence="11" key="1">
    <citation type="submission" date="2021-08" db="EMBL/GenBank/DDBJ databases">
        <title>Hoeflea bacterium WL0058 sp. nov., isolated from the sediment.</title>
        <authorList>
            <person name="Wang L."/>
            <person name="Zhang D."/>
        </authorList>
    </citation>
    <scope>NUCLEOTIDE SEQUENCE</scope>
    <source>
        <strain evidence="11">WL0058</strain>
    </source>
</reference>
<evidence type="ECO:0000256" key="7">
    <source>
        <dbReference type="ARBA" id="ARBA00022840"/>
    </source>
</evidence>
<evidence type="ECO:0000313" key="12">
    <source>
        <dbReference type="Proteomes" id="UP001196509"/>
    </source>
</evidence>
<dbReference type="GO" id="GO:0016020">
    <property type="term" value="C:membrane"/>
    <property type="evidence" value="ECO:0007669"/>
    <property type="project" value="InterPro"/>
</dbReference>
<dbReference type="SMART" id="SM00387">
    <property type="entry name" value="HATPase_c"/>
    <property type="match status" value="1"/>
</dbReference>
<dbReference type="PANTHER" id="PTHR24421:SF10">
    <property type="entry name" value="NITRATE_NITRITE SENSOR PROTEIN NARQ"/>
    <property type="match status" value="1"/>
</dbReference>
<evidence type="ECO:0000259" key="10">
    <source>
        <dbReference type="PROSITE" id="PS50109"/>
    </source>
</evidence>
<feature type="transmembrane region" description="Helical" evidence="9">
    <location>
        <begin position="317"/>
        <end position="337"/>
    </location>
</feature>
<feature type="domain" description="Histidine kinase" evidence="10">
    <location>
        <begin position="404"/>
        <end position="594"/>
    </location>
</feature>
<evidence type="ECO:0000256" key="1">
    <source>
        <dbReference type="ARBA" id="ARBA00000085"/>
    </source>
</evidence>
<dbReference type="GO" id="GO:0046983">
    <property type="term" value="F:protein dimerization activity"/>
    <property type="evidence" value="ECO:0007669"/>
    <property type="project" value="InterPro"/>
</dbReference>
<evidence type="ECO:0000256" key="8">
    <source>
        <dbReference type="ARBA" id="ARBA00023012"/>
    </source>
</evidence>
<dbReference type="InterPro" id="IPR003594">
    <property type="entry name" value="HATPase_dom"/>
</dbReference>
<keyword evidence="4" id="KW-0808">Transferase</keyword>
<proteinExistence type="predicted"/>
<evidence type="ECO:0000256" key="4">
    <source>
        <dbReference type="ARBA" id="ARBA00022679"/>
    </source>
</evidence>
<dbReference type="GO" id="GO:0000155">
    <property type="term" value="F:phosphorelay sensor kinase activity"/>
    <property type="evidence" value="ECO:0007669"/>
    <property type="project" value="InterPro"/>
</dbReference>
<dbReference type="InterPro" id="IPR005467">
    <property type="entry name" value="His_kinase_dom"/>
</dbReference>
<dbReference type="GO" id="GO:0005524">
    <property type="term" value="F:ATP binding"/>
    <property type="evidence" value="ECO:0007669"/>
    <property type="project" value="UniProtKB-KW"/>
</dbReference>
<keyword evidence="5" id="KW-0547">Nucleotide-binding</keyword>
<dbReference type="InterPro" id="IPR050482">
    <property type="entry name" value="Sensor_HK_TwoCompSys"/>
</dbReference>
<dbReference type="EMBL" id="JAICBX010000004">
    <property type="protein sequence ID" value="MBW8639360.1"/>
    <property type="molecule type" value="Genomic_DNA"/>
</dbReference>
<keyword evidence="9" id="KW-0812">Transmembrane</keyword>
<protein>
    <recommendedName>
        <fullName evidence="2">histidine kinase</fullName>
        <ecNumber evidence="2">2.7.13.3</ecNumber>
    </recommendedName>
</protein>
<dbReference type="InterPro" id="IPR011623">
    <property type="entry name" value="7TMR_DISM_rcpt_extracell_dom1"/>
</dbReference>
<evidence type="ECO:0000256" key="3">
    <source>
        <dbReference type="ARBA" id="ARBA00022553"/>
    </source>
</evidence>
<comment type="caution">
    <text evidence="11">The sequence shown here is derived from an EMBL/GenBank/DDBJ whole genome shotgun (WGS) entry which is preliminary data.</text>
</comment>
<feature type="transmembrane region" description="Helical" evidence="9">
    <location>
        <begin position="349"/>
        <end position="371"/>
    </location>
</feature>
<dbReference type="Gene3D" id="3.30.565.10">
    <property type="entry name" value="Histidine kinase-like ATPase, C-terminal domain"/>
    <property type="match status" value="1"/>
</dbReference>
<dbReference type="AlphaFoldDB" id="A0AAE2ZRA7"/>
<dbReference type="SUPFAM" id="SSF55874">
    <property type="entry name" value="ATPase domain of HSP90 chaperone/DNA topoisomerase II/histidine kinase"/>
    <property type="match status" value="1"/>
</dbReference>
<keyword evidence="12" id="KW-1185">Reference proteome</keyword>
<dbReference type="InterPro" id="IPR036890">
    <property type="entry name" value="HATPase_C_sf"/>
</dbReference>
<feature type="transmembrane region" description="Helical" evidence="9">
    <location>
        <begin position="287"/>
        <end position="305"/>
    </location>
</feature>
<feature type="transmembrane region" description="Helical" evidence="9">
    <location>
        <begin position="166"/>
        <end position="186"/>
    </location>
</feature>
<name>A0AAE2ZRA7_9HYPH</name>
<dbReference type="Pfam" id="PF07730">
    <property type="entry name" value="HisKA_3"/>
    <property type="match status" value="1"/>
</dbReference>
<dbReference type="Pfam" id="PF07695">
    <property type="entry name" value="7TMR-DISM_7TM"/>
    <property type="match status" value="1"/>
</dbReference>
<dbReference type="Proteomes" id="UP001196509">
    <property type="component" value="Unassembled WGS sequence"/>
</dbReference>
<sequence>MRFVFFALIVLVTTGSSRAETARIDLSFQVEQSGESVAIEDVCCEEPGYFNGPQVSNTTAGIGGAPLWIKLPVLRPGAVLSITKMVDEAVLYEQRPDDRGWNISVSGDSVKRSGNAIPVPQVAFILSEDVEPVAQRYLRVSQPNLVAFGLQAWDPQAFQQTYEQQWLVTILLLGFVAAIALYNLAVSAFSRELVFALNAMTITSLVFIDLYLTGLGAYYIWTVILSNQILNIALATTIVVGALFISSFLAFDHVKPTSTKVLYALAALAIFVAVSGVVLPYYLPQSLLLILVLAMPVAATVITVVELLKGNKNARILIFPLAMVMVPGGTLVLLRSLTTLQLGIFQAHVLEITLAVEALAFSLALAARIRYHRSIAERARMQLAEIELENARGFVSIQEKERARIALELHDSVGHDMVMMKALIDAAESGRASQEDIRAASGLAKRTLARVRELSHDLHPDTVSQLGWSRSIKSLFANLQRSFGIQVNIKDDAGEPRIDRASQLHLYRVLQELGSNISKHSGASNVSLQLTQSDVSFDIRVDDDGAGLPNPDDVDFGLGFTSIDQRIKTLGGTWNTAKNEPNGTIVRISVPVGKERASVRDRLR</sequence>
<gene>
    <name evidence="11" type="ORF">K1W69_19355</name>
</gene>
<feature type="transmembrane region" description="Helical" evidence="9">
    <location>
        <begin position="218"/>
        <end position="249"/>
    </location>
</feature>
<dbReference type="RefSeq" id="WP_220230095.1">
    <property type="nucleotide sequence ID" value="NZ_JAICBX010000004.1"/>
</dbReference>
<keyword evidence="3" id="KW-0597">Phosphoprotein</keyword>
<evidence type="ECO:0000256" key="6">
    <source>
        <dbReference type="ARBA" id="ARBA00022777"/>
    </source>
</evidence>
<keyword evidence="8" id="KW-0902">Two-component regulatory system</keyword>
<feature type="transmembrane region" description="Helical" evidence="9">
    <location>
        <begin position="261"/>
        <end position="281"/>
    </location>
</feature>
<accession>A0AAE2ZRA7</accession>
<dbReference type="Gene3D" id="1.20.5.1930">
    <property type="match status" value="1"/>
</dbReference>
<evidence type="ECO:0000256" key="9">
    <source>
        <dbReference type="SAM" id="Phobius"/>
    </source>
</evidence>
<dbReference type="EC" id="2.7.13.3" evidence="2"/>
<dbReference type="PANTHER" id="PTHR24421">
    <property type="entry name" value="NITRATE/NITRITE SENSOR PROTEIN NARX-RELATED"/>
    <property type="match status" value="1"/>
</dbReference>